<accession>E9I2A7</accession>
<proteinExistence type="predicted"/>
<dbReference type="Proteomes" id="UP000000305">
    <property type="component" value="Unassembled WGS sequence"/>
</dbReference>
<dbReference type="PANTHER" id="PTHR10237:SF1">
    <property type="entry name" value="DEFORMED EPIDERMAL AUTOREGULATORY FACTOR 1 HOMOLOG"/>
    <property type="match status" value="1"/>
</dbReference>
<dbReference type="PANTHER" id="PTHR10237">
    <property type="entry name" value="DEFORMED EPIDERMAL AUTOREGULATORY FACTOR 1 HOMOLOG SUPPRESSIN"/>
    <property type="match status" value="1"/>
</dbReference>
<feature type="non-terminal residue" evidence="4">
    <location>
        <position position="499"/>
    </location>
</feature>
<dbReference type="GO" id="GO:0000981">
    <property type="term" value="F:DNA-binding transcription factor activity, RNA polymerase II-specific"/>
    <property type="evidence" value="ECO:0000318"/>
    <property type="project" value="GO_Central"/>
</dbReference>
<reference evidence="4 5" key="1">
    <citation type="journal article" date="2011" name="Science">
        <title>The ecoresponsive genome of Daphnia pulex.</title>
        <authorList>
            <person name="Colbourne J.K."/>
            <person name="Pfrender M.E."/>
            <person name="Gilbert D."/>
            <person name="Thomas W.K."/>
            <person name="Tucker A."/>
            <person name="Oakley T.H."/>
            <person name="Tokishita S."/>
            <person name="Aerts A."/>
            <person name="Arnold G.J."/>
            <person name="Basu M.K."/>
            <person name="Bauer D.J."/>
            <person name="Caceres C.E."/>
            <person name="Carmel L."/>
            <person name="Casola C."/>
            <person name="Choi J.H."/>
            <person name="Detter J.C."/>
            <person name="Dong Q."/>
            <person name="Dusheyko S."/>
            <person name="Eads B.D."/>
            <person name="Frohlich T."/>
            <person name="Geiler-Samerotte K.A."/>
            <person name="Gerlach D."/>
            <person name="Hatcher P."/>
            <person name="Jogdeo S."/>
            <person name="Krijgsveld J."/>
            <person name="Kriventseva E.V."/>
            <person name="Kultz D."/>
            <person name="Laforsch C."/>
            <person name="Lindquist E."/>
            <person name="Lopez J."/>
            <person name="Manak J.R."/>
            <person name="Muller J."/>
            <person name="Pangilinan J."/>
            <person name="Patwardhan R.P."/>
            <person name="Pitluck S."/>
            <person name="Pritham E.J."/>
            <person name="Rechtsteiner A."/>
            <person name="Rho M."/>
            <person name="Rogozin I.B."/>
            <person name="Sakarya O."/>
            <person name="Salamov A."/>
            <person name="Schaack S."/>
            <person name="Shapiro H."/>
            <person name="Shiga Y."/>
            <person name="Skalitzky C."/>
            <person name="Smith Z."/>
            <person name="Souvorov A."/>
            <person name="Sung W."/>
            <person name="Tang Z."/>
            <person name="Tsuchiya D."/>
            <person name="Tu H."/>
            <person name="Vos H."/>
            <person name="Wang M."/>
            <person name="Wolf Y.I."/>
            <person name="Yamagata H."/>
            <person name="Yamada T."/>
            <person name="Ye Y."/>
            <person name="Shaw J.R."/>
            <person name="Andrews J."/>
            <person name="Crease T.J."/>
            <person name="Tang H."/>
            <person name="Lucas S.M."/>
            <person name="Robertson H.M."/>
            <person name="Bork P."/>
            <person name="Koonin E.V."/>
            <person name="Zdobnov E.M."/>
            <person name="Grigoriev I.V."/>
            <person name="Lynch M."/>
            <person name="Boore J.L."/>
        </authorList>
    </citation>
    <scope>NUCLEOTIDE SEQUENCE [LARGE SCALE GENOMIC DNA]</scope>
</reference>
<dbReference type="EMBL" id="GL734029">
    <property type="protein sequence ID" value="EFX61873.1"/>
    <property type="molecule type" value="Genomic_DNA"/>
</dbReference>
<organism evidence="4 5">
    <name type="scientific">Daphnia pulex</name>
    <name type="common">Water flea</name>
    <dbReference type="NCBI Taxonomy" id="6669"/>
    <lineage>
        <taxon>Eukaryota</taxon>
        <taxon>Metazoa</taxon>
        <taxon>Ecdysozoa</taxon>
        <taxon>Arthropoda</taxon>
        <taxon>Crustacea</taxon>
        <taxon>Branchiopoda</taxon>
        <taxon>Diplostraca</taxon>
        <taxon>Cladocera</taxon>
        <taxon>Anomopoda</taxon>
        <taxon>Daphniidae</taxon>
        <taxon>Daphnia</taxon>
    </lineage>
</organism>
<evidence type="ECO:0000256" key="3">
    <source>
        <dbReference type="ARBA" id="ARBA00023242"/>
    </source>
</evidence>
<protein>
    <submittedName>
        <fullName evidence="4">Uncharacterized protein</fullName>
    </submittedName>
</protein>
<evidence type="ECO:0000313" key="4">
    <source>
        <dbReference type="EMBL" id="EFX61873.1"/>
    </source>
</evidence>
<keyword evidence="2" id="KW-0804">Transcription</keyword>
<dbReference type="InterPro" id="IPR024119">
    <property type="entry name" value="TF_DEAF-1"/>
</dbReference>
<evidence type="ECO:0000256" key="2">
    <source>
        <dbReference type="ARBA" id="ARBA00023163"/>
    </source>
</evidence>
<dbReference type="PhylomeDB" id="E9I2A7"/>
<keyword evidence="3" id="KW-0539">Nucleus</keyword>
<dbReference type="OrthoDB" id="5282002at2759"/>
<evidence type="ECO:0000313" key="5">
    <source>
        <dbReference type="Proteomes" id="UP000000305"/>
    </source>
</evidence>
<dbReference type="HOGENOM" id="CLU_547012_0_0_1"/>
<dbReference type="KEGG" id="dpx:DAPPUDRAFT_120828"/>
<dbReference type="GO" id="GO:0005634">
    <property type="term" value="C:nucleus"/>
    <property type="evidence" value="ECO:0000318"/>
    <property type="project" value="GO_Central"/>
</dbReference>
<sequence length="499" mass="57173">MSMIPTLYGFRLTNPVDLGCATYSRNGNFGGFTPITLTWSPAPQFRNVPFCLSAAIDDFLKKLHKKCYFLEDFDRERFKKNLCFKAYTPLTYSYVVSRLTQHDQEQGYHLQFVKVAPQFKLAQKSVSDWVDNFPVMLVTTIQPFTPELKTLFNKTKILFRAPNLRLILIPSNHLLKVSLKLFAMKESEKNYPIDWAAENPDVHYIDNFELLYHKNDAGRFRSMQLSFIQPLTYDLSPDHCAVLVEVFTGSVMMNMGAVADMEKQTIKNWVIDSSPFLSLSSSISQEVFMEAVNCQESAHDFVVEISIHSKDVLKGLKIATDQELPCEAAHEITFSFSEPEGISPLTLCFPHPFLVDFVEARFRRSDRRICVNLKKALCEPWPVSFHDKAKWEVDSLSCWKQSPTWKESVSELMFHVAAQKTLNTINNFLGLSNFGNAVHLPELRLLPPLEVVRNIIGTIFNYVEQGCDIFVAYNISTPQSMTEFALDLVTTKEPEFVFR</sequence>
<gene>
    <name evidence="4" type="ORF">DAPPUDRAFT_120828</name>
</gene>
<keyword evidence="5" id="KW-1185">Reference proteome</keyword>
<name>E9I2A7_DAPPU</name>
<keyword evidence="1" id="KW-0805">Transcription regulation</keyword>
<evidence type="ECO:0000256" key="1">
    <source>
        <dbReference type="ARBA" id="ARBA00023015"/>
    </source>
</evidence>
<dbReference type="AlphaFoldDB" id="E9I2A7"/>
<dbReference type="InParanoid" id="E9I2A7"/>
<dbReference type="GO" id="GO:0006357">
    <property type="term" value="P:regulation of transcription by RNA polymerase II"/>
    <property type="evidence" value="ECO:0000318"/>
    <property type="project" value="GO_Central"/>
</dbReference>